<dbReference type="Pfam" id="PF13578">
    <property type="entry name" value="Methyltransf_24"/>
    <property type="match status" value="1"/>
</dbReference>
<dbReference type="EMBL" id="JAAIKD010000005">
    <property type="protein sequence ID" value="NEV94400.1"/>
    <property type="molecule type" value="Genomic_DNA"/>
</dbReference>
<dbReference type="SUPFAM" id="SSF53335">
    <property type="entry name" value="S-adenosyl-L-methionine-dependent methyltransferases"/>
    <property type="match status" value="1"/>
</dbReference>
<dbReference type="RefSeq" id="WP_164005127.1">
    <property type="nucleotide sequence ID" value="NZ_JAAIKD010000005.1"/>
</dbReference>
<keyword evidence="1" id="KW-0808">Transferase</keyword>
<gene>
    <name evidence="1" type="ORF">G3567_09620</name>
</gene>
<reference evidence="1 2" key="1">
    <citation type="submission" date="2020-02" db="EMBL/GenBank/DDBJ databases">
        <title>Flavobacteriaceae Psychroflexus bacterium YR1-1, complete genome.</title>
        <authorList>
            <person name="Li Y."/>
            <person name="Wu S."/>
        </authorList>
    </citation>
    <scope>NUCLEOTIDE SEQUENCE [LARGE SCALE GENOMIC DNA]</scope>
    <source>
        <strain evidence="1 2">YR1-1</strain>
    </source>
</reference>
<dbReference type="InterPro" id="IPR029063">
    <property type="entry name" value="SAM-dependent_MTases_sf"/>
</dbReference>
<protein>
    <submittedName>
        <fullName evidence="1">Class I SAM-dependent methyltransferase</fullName>
    </submittedName>
</protein>
<dbReference type="GO" id="GO:0032259">
    <property type="term" value="P:methylation"/>
    <property type="evidence" value="ECO:0007669"/>
    <property type="project" value="UniProtKB-KW"/>
</dbReference>
<comment type="caution">
    <text evidence="1">The sequence shown here is derived from an EMBL/GenBank/DDBJ whole genome shotgun (WGS) entry which is preliminary data.</text>
</comment>
<sequence length="257" mass="29414">MWFKAKAYLNFLWHSKNQHGIHSPFVYNLITKCFYSNEPFEAYELWDKAQKSVLKSKEVLKVEDFGAGSKIFKGNLRPVSKIAQHVSISRKRARLMSRLVDYLSVKNALELGTSIGLGSISIAGSGRARLTTIEACPATSAYAQSLFEKLKLTKITGMNSSFAEGLTELNPQETFDLIFIDGHHDGGSTLTYFENLLKHKHNDTLFIFDDIHWSPAMEMAWEKIKIHEEVQVTIDTFQWGLVFFRKEQVKQDFVIRV</sequence>
<keyword evidence="2" id="KW-1185">Reference proteome</keyword>
<evidence type="ECO:0000313" key="2">
    <source>
        <dbReference type="Proteomes" id="UP000478505"/>
    </source>
</evidence>
<name>A0A6B3R4C2_9FLAO</name>
<accession>A0A6B3R4C2</accession>
<dbReference type="Gene3D" id="3.40.50.150">
    <property type="entry name" value="Vaccinia Virus protein VP39"/>
    <property type="match status" value="1"/>
</dbReference>
<keyword evidence="1" id="KW-0489">Methyltransferase</keyword>
<dbReference type="GO" id="GO:0008168">
    <property type="term" value="F:methyltransferase activity"/>
    <property type="evidence" value="ECO:0007669"/>
    <property type="project" value="UniProtKB-KW"/>
</dbReference>
<organism evidence="1 2">
    <name type="scientific">Psychroflexus aurantiacus</name>
    <dbReference type="NCBI Taxonomy" id="2709310"/>
    <lineage>
        <taxon>Bacteria</taxon>
        <taxon>Pseudomonadati</taxon>
        <taxon>Bacteroidota</taxon>
        <taxon>Flavobacteriia</taxon>
        <taxon>Flavobacteriales</taxon>
        <taxon>Flavobacteriaceae</taxon>
        <taxon>Psychroflexus</taxon>
    </lineage>
</organism>
<evidence type="ECO:0000313" key="1">
    <source>
        <dbReference type="EMBL" id="NEV94400.1"/>
    </source>
</evidence>
<proteinExistence type="predicted"/>
<dbReference type="Proteomes" id="UP000478505">
    <property type="component" value="Unassembled WGS sequence"/>
</dbReference>
<dbReference type="AlphaFoldDB" id="A0A6B3R4C2"/>